<dbReference type="GO" id="GO:0046872">
    <property type="term" value="F:metal ion binding"/>
    <property type="evidence" value="ECO:0007669"/>
    <property type="project" value="InterPro"/>
</dbReference>
<dbReference type="Gene3D" id="3.60.21.10">
    <property type="match status" value="1"/>
</dbReference>
<feature type="signal peptide" evidence="3">
    <location>
        <begin position="1"/>
        <end position="26"/>
    </location>
</feature>
<dbReference type="PROSITE" id="PS51318">
    <property type="entry name" value="TAT"/>
    <property type="match status" value="1"/>
</dbReference>
<dbReference type="InterPro" id="IPR004843">
    <property type="entry name" value="Calcineurin-like_PHP"/>
</dbReference>
<keyword evidence="7" id="KW-1185">Reference proteome</keyword>
<feature type="compositionally biased region" description="Low complexity" evidence="2">
    <location>
        <begin position="31"/>
        <end position="43"/>
    </location>
</feature>
<proteinExistence type="predicted"/>
<dbReference type="InterPro" id="IPR029052">
    <property type="entry name" value="Metallo-depent_PP-like"/>
</dbReference>
<dbReference type="InterPro" id="IPR006311">
    <property type="entry name" value="TAT_signal"/>
</dbReference>
<feature type="domain" description="Purple acid phosphatase N-terminal" evidence="5">
    <location>
        <begin position="55"/>
        <end position="152"/>
    </location>
</feature>
<evidence type="ECO:0000259" key="5">
    <source>
        <dbReference type="Pfam" id="PF16656"/>
    </source>
</evidence>
<gene>
    <name evidence="6" type="ORF">I6N98_15600</name>
</gene>
<dbReference type="SUPFAM" id="SSF49363">
    <property type="entry name" value="Purple acid phosphatase, N-terminal domain"/>
    <property type="match status" value="1"/>
</dbReference>
<evidence type="ECO:0000313" key="7">
    <source>
        <dbReference type="Proteomes" id="UP000596063"/>
    </source>
</evidence>
<dbReference type="Proteomes" id="UP000596063">
    <property type="component" value="Chromosome"/>
</dbReference>
<evidence type="ECO:0000256" key="3">
    <source>
        <dbReference type="SAM" id="SignalP"/>
    </source>
</evidence>
<feature type="region of interest" description="Disordered" evidence="2">
    <location>
        <begin position="29"/>
        <end position="63"/>
    </location>
</feature>
<dbReference type="RefSeq" id="WP_198569247.1">
    <property type="nucleotide sequence ID" value="NZ_CP066167.1"/>
</dbReference>
<evidence type="ECO:0000313" key="6">
    <source>
        <dbReference type="EMBL" id="QQD17748.1"/>
    </source>
</evidence>
<dbReference type="PANTHER" id="PTHR45867">
    <property type="entry name" value="PURPLE ACID PHOSPHATASE"/>
    <property type="match status" value="1"/>
</dbReference>
<dbReference type="InterPro" id="IPR015914">
    <property type="entry name" value="PAPs_N"/>
</dbReference>
<reference evidence="6 7" key="1">
    <citation type="submission" date="2020-12" db="EMBL/GenBank/DDBJ databases">
        <authorList>
            <person name="Shan Y."/>
        </authorList>
    </citation>
    <scope>NUCLEOTIDE SEQUENCE [LARGE SCALE GENOMIC DNA]</scope>
    <source>
        <strain evidence="7">csc3.9</strain>
    </source>
</reference>
<sequence>MSQSFPFTRRRFLAGSAATLMLSACGGGSTGASSGNGNPTGNPLPDSSEPGPMMPRGLHVSLGEDSRSSRSLTWFTDGVDAPASRLEWDVVEETMSADDIAFKVFAHTVEASTDATPGVEAFTHRATVTGIDPERPLRYRVGSDEGGWSSVYVVPPSPAEQWSFIHFGDHGVGELAQMVTDAVMRTPSDLLLLAGDLSYANGDQPIWDLWFDQMQPLMSQRITMTAPGNHEQKDFGGDTFKNRFTHPGKPLGDLLGTGSPGSSYYSFDYNRVHFLVTTAGALINDGTLIEEILNIEADLAQAALRRLRGEIDFIVVMQHFTIWTDQDGRSPANPTLVALEENIIVRYGVDLLLVGHDHVYQRSVPMAFGLPNPLGYVQVMVGTGGASIRIFDDNGPQRWSASTFVGIGFAKYLVSPGKIAVEYYGAEPMDMSEEGRRLSDGQFALRDSFEITAKESVACLQCAQPARSSHELLKDYPAIAAHTVARNKHALEHCG</sequence>
<dbReference type="SUPFAM" id="SSF56300">
    <property type="entry name" value="Metallo-dependent phosphatases"/>
    <property type="match status" value="1"/>
</dbReference>
<dbReference type="Pfam" id="PF00149">
    <property type="entry name" value="Metallophos"/>
    <property type="match status" value="1"/>
</dbReference>
<protein>
    <submittedName>
        <fullName evidence="6">Metallophosphoesterase family protein</fullName>
    </submittedName>
</protein>
<evidence type="ECO:0000256" key="2">
    <source>
        <dbReference type="SAM" id="MobiDB-lite"/>
    </source>
</evidence>
<keyword evidence="1 3" id="KW-0732">Signal</keyword>
<feature type="chain" id="PRO_5032393608" evidence="3">
    <location>
        <begin position="27"/>
        <end position="495"/>
    </location>
</feature>
<dbReference type="AlphaFoldDB" id="A0A7T4UPJ5"/>
<name>A0A7T4UPJ5_9GAMM</name>
<dbReference type="Pfam" id="PF16656">
    <property type="entry name" value="Pur_ac_phosph_N"/>
    <property type="match status" value="1"/>
</dbReference>
<evidence type="ECO:0000259" key="4">
    <source>
        <dbReference type="Pfam" id="PF00149"/>
    </source>
</evidence>
<organism evidence="6 7">
    <name type="scientific">Spongiibacter nanhainus</name>
    <dbReference type="NCBI Taxonomy" id="2794344"/>
    <lineage>
        <taxon>Bacteria</taxon>
        <taxon>Pseudomonadati</taxon>
        <taxon>Pseudomonadota</taxon>
        <taxon>Gammaproteobacteria</taxon>
        <taxon>Cellvibrionales</taxon>
        <taxon>Spongiibacteraceae</taxon>
        <taxon>Spongiibacter</taxon>
    </lineage>
</organism>
<dbReference type="InterPro" id="IPR008963">
    <property type="entry name" value="Purple_acid_Pase-like_N"/>
</dbReference>
<feature type="domain" description="Calcineurin-like phosphoesterase" evidence="4">
    <location>
        <begin position="165"/>
        <end position="360"/>
    </location>
</feature>
<evidence type="ECO:0000256" key="1">
    <source>
        <dbReference type="ARBA" id="ARBA00022729"/>
    </source>
</evidence>
<dbReference type="KEGG" id="snan:I6N98_15600"/>
<dbReference type="EMBL" id="CP066167">
    <property type="protein sequence ID" value="QQD17748.1"/>
    <property type="molecule type" value="Genomic_DNA"/>
</dbReference>
<dbReference type="PANTHER" id="PTHR45867:SF3">
    <property type="entry name" value="ACID PHOSPHATASE TYPE 7"/>
    <property type="match status" value="1"/>
</dbReference>
<dbReference type="GO" id="GO:0003993">
    <property type="term" value="F:acid phosphatase activity"/>
    <property type="evidence" value="ECO:0007669"/>
    <property type="project" value="InterPro"/>
</dbReference>
<accession>A0A7T4UPJ5</accession>